<dbReference type="FunFam" id="3.10.50.30:FF:000001">
    <property type="entry name" value="Transcription elongation factor GreA"/>
    <property type="match status" value="1"/>
</dbReference>
<dbReference type="InterPro" id="IPR001437">
    <property type="entry name" value="Tscrpt_elong_fac_GreA/B_C"/>
</dbReference>
<feature type="domain" description="Transcription elongation factor GreA/GreB N-terminal" evidence="11">
    <location>
        <begin position="4"/>
        <end position="74"/>
    </location>
</feature>
<dbReference type="OrthoDB" id="5293773at2"/>
<dbReference type="GO" id="GO:0006354">
    <property type="term" value="P:DNA-templated transcription elongation"/>
    <property type="evidence" value="ECO:0007669"/>
    <property type="project" value="TreeGrafter"/>
</dbReference>
<evidence type="ECO:0000256" key="1">
    <source>
        <dbReference type="ARBA" id="ARBA00008213"/>
    </source>
</evidence>
<dbReference type="NCBIfam" id="TIGR01462">
    <property type="entry name" value="greA"/>
    <property type="match status" value="1"/>
</dbReference>
<evidence type="ECO:0000313" key="12">
    <source>
        <dbReference type="EMBL" id="TLS67654.1"/>
    </source>
</evidence>
<dbReference type="NCBIfam" id="NF001263">
    <property type="entry name" value="PRK00226.1-4"/>
    <property type="match status" value="1"/>
</dbReference>
<reference evidence="12 13" key="1">
    <citation type="journal article" date="2019" name="Appl. Environ. Microbiol.">
        <title>Environmental Evidence and Genomic Insight of Iron-oxidizing Bacteria Preference Towards More Corrosion Resistant Stainless Steel at Higher Salinities.</title>
        <authorList>
            <person name="Garrison C.E."/>
            <person name="Price K.A."/>
            <person name="Field E.K."/>
        </authorList>
    </citation>
    <scope>NUCLEOTIDE SEQUENCE [LARGE SCALE GENOMIC DNA]</scope>
    <source>
        <strain evidence="12 13">P3</strain>
    </source>
</reference>
<sequence>MERVPMTKSGAETLRQTLAYLKGENRHRIVATIEAARAHGDLSENAEYHAAKEEQGLNESRITDIEDKLARAHIIEPSTIKAEKVVFGATVELIDVNTGTEVVYQIVGVDEADIEKGKVSITSPIARAMIGKELGDVAVVQAPGGEREFEIQAIDYI</sequence>
<gene>
    <name evidence="8 12" type="primary">greA</name>
    <name evidence="12" type="ORF">FEF65_06995</name>
</gene>
<protein>
    <recommendedName>
        <fullName evidence="2 8">Transcription elongation factor GreA</fullName>
    </recommendedName>
    <alternativeName>
        <fullName evidence="7 8">Transcript cleavage factor GreA</fullName>
    </alternativeName>
</protein>
<dbReference type="Pfam" id="PF03449">
    <property type="entry name" value="GreA_GreB_N"/>
    <property type="match status" value="1"/>
</dbReference>
<dbReference type="InterPro" id="IPR036805">
    <property type="entry name" value="Tscrpt_elong_fac_GreA/B_N_sf"/>
</dbReference>
<dbReference type="GO" id="GO:0032784">
    <property type="term" value="P:regulation of DNA-templated transcription elongation"/>
    <property type="evidence" value="ECO:0007669"/>
    <property type="project" value="UniProtKB-UniRule"/>
</dbReference>
<dbReference type="InterPro" id="IPR006359">
    <property type="entry name" value="Tscrpt_elong_fac_GreA"/>
</dbReference>
<dbReference type="Proteomes" id="UP000306585">
    <property type="component" value="Unassembled WGS sequence"/>
</dbReference>
<dbReference type="PANTHER" id="PTHR30437:SF4">
    <property type="entry name" value="TRANSCRIPTION ELONGATION FACTOR GREA"/>
    <property type="match status" value="1"/>
</dbReference>
<dbReference type="PROSITE" id="PS00830">
    <property type="entry name" value="GREAB_2"/>
    <property type="match status" value="1"/>
</dbReference>
<dbReference type="FunFam" id="1.10.287.180:FF:000001">
    <property type="entry name" value="Transcription elongation factor GreA"/>
    <property type="match status" value="1"/>
</dbReference>
<dbReference type="SUPFAM" id="SSF46557">
    <property type="entry name" value="GreA transcript cleavage protein, N-terminal domain"/>
    <property type="match status" value="1"/>
</dbReference>
<evidence type="ECO:0000256" key="8">
    <source>
        <dbReference type="HAMAP-Rule" id="MF_00105"/>
    </source>
</evidence>
<evidence type="ECO:0000259" key="10">
    <source>
        <dbReference type="Pfam" id="PF01272"/>
    </source>
</evidence>
<dbReference type="PANTHER" id="PTHR30437">
    <property type="entry name" value="TRANSCRIPTION ELONGATION FACTOR GREA"/>
    <property type="match status" value="1"/>
</dbReference>
<evidence type="ECO:0000256" key="2">
    <source>
        <dbReference type="ARBA" id="ARBA00013729"/>
    </source>
</evidence>
<evidence type="ECO:0000256" key="5">
    <source>
        <dbReference type="ARBA" id="ARBA00023163"/>
    </source>
</evidence>
<evidence type="ECO:0000256" key="7">
    <source>
        <dbReference type="ARBA" id="ARBA00030776"/>
    </source>
</evidence>
<dbReference type="Pfam" id="PF01272">
    <property type="entry name" value="GreA_GreB"/>
    <property type="match status" value="1"/>
</dbReference>
<keyword evidence="3 8" id="KW-0805">Transcription regulation</keyword>
<comment type="function">
    <text evidence="6 8 9">Necessary for efficient RNA polymerase transcription elongation past template-encoded arresting sites. The arresting sites in DNA have the property of trapping a certain fraction of elongating RNA polymerases that pass through, resulting in locked ternary complexes. Cleavage of the nascent transcript by cleavage factors such as GreA or GreB allows the resumption of elongation from the new 3'terminus. GreA releases sequences of 2 to 3 nucleotides.</text>
</comment>
<dbReference type="Gene3D" id="3.10.50.30">
    <property type="entry name" value="Transcription elongation factor, GreA/GreB, C-terminal domain"/>
    <property type="match status" value="1"/>
</dbReference>
<dbReference type="InterPro" id="IPR018151">
    <property type="entry name" value="TF_GreA/GreB_CS"/>
</dbReference>
<keyword evidence="5 8" id="KW-0804">Transcription</keyword>
<evidence type="ECO:0000256" key="9">
    <source>
        <dbReference type="RuleBase" id="RU000556"/>
    </source>
</evidence>
<dbReference type="InterPro" id="IPR028624">
    <property type="entry name" value="Tscrpt_elong_fac_GreA/B"/>
</dbReference>
<dbReference type="HAMAP" id="MF_00105">
    <property type="entry name" value="GreA_GreB"/>
    <property type="match status" value="1"/>
</dbReference>
<keyword evidence="13" id="KW-1185">Reference proteome</keyword>
<name>A0A5R9GX62_9PROT</name>
<comment type="similarity">
    <text evidence="1 8 9">Belongs to the GreA/GreB family.</text>
</comment>
<accession>A0A5R9GX62</accession>
<feature type="domain" description="Transcription elongation factor GreA/GreB C-terminal" evidence="10">
    <location>
        <begin position="82"/>
        <end position="156"/>
    </location>
</feature>
<dbReference type="AlphaFoldDB" id="A0A5R9GX62"/>
<dbReference type="Gene3D" id="1.10.287.180">
    <property type="entry name" value="Transcription elongation factor, GreA/GreB, N-terminal domain"/>
    <property type="match status" value="1"/>
</dbReference>
<evidence type="ECO:0000313" key="13">
    <source>
        <dbReference type="Proteomes" id="UP000306585"/>
    </source>
</evidence>
<dbReference type="GO" id="GO:0003746">
    <property type="term" value="F:translation elongation factor activity"/>
    <property type="evidence" value="ECO:0007669"/>
    <property type="project" value="UniProtKB-KW"/>
</dbReference>
<comment type="caution">
    <text evidence="12">The sequence shown here is derived from an EMBL/GenBank/DDBJ whole genome shotgun (WGS) entry which is preliminary data.</text>
</comment>
<dbReference type="InterPro" id="IPR023459">
    <property type="entry name" value="Tscrpt_elong_fac_GreA/B_fam"/>
</dbReference>
<keyword evidence="12" id="KW-0251">Elongation factor</keyword>
<evidence type="ECO:0000256" key="6">
    <source>
        <dbReference type="ARBA" id="ARBA00024916"/>
    </source>
</evidence>
<dbReference type="NCBIfam" id="NF001261">
    <property type="entry name" value="PRK00226.1-2"/>
    <property type="match status" value="1"/>
</dbReference>
<dbReference type="GO" id="GO:0003677">
    <property type="term" value="F:DNA binding"/>
    <property type="evidence" value="ECO:0007669"/>
    <property type="project" value="UniProtKB-UniRule"/>
</dbReference>
<proteinExistence type="inferred from homology"/>
<dbReference type="InterPro" id="IPR022691">
    <property type="entry name" value="Tscrpt_elong_fac_GreA/B_N"/>
</dbReference>
<dbReference type="InterPro" id="IPR036953">
    <property type="entry name" value="GreA/GreB_C_sf"/>
</dbReference>
<keyword evidence="4 8" id="KW-0238">DNA-binding</keyword>
<evidence type="ECO:0000256" key="4">
    <source>
        <dbReference type="ARBA" id="ARBA00023125"/>
    </source>
</evidence>
<dbReference type="SUPFAM" id="SSF54534">
    <property type="entry name" value="FKBP-like"/>
    <property type="match status" value="1"/>
</dbReference>
<dbReference type="NCBIfam" id="NF001264">
    <property type="entry name" value="PRK00226.1-5"/>
    <property type="match status" value="1"/>
</dbReference>
<dbReference type="EMBL" id="VBRY01000005">
    <property type="protein sequence ID" value="TLS67654.1"/>
    <property type="molecule type" value="Genomic_DNA"/>
</dbReference>
<dbReference type="GO" id="GO:0070063">
    <property type="term" value="F:RNA polymerase binding"/>
    <property type="evidence" value="ECO:0007669"/>
    <property type="project" value="InterPro"/>
</dbReference>
<evidence type="ECO:0000259" key="11">
    <source>
        <dbReference type="Pfam" id="PF03449"/>
    </source>
</evidence>
<keyword evidence="12" id="KW-0648">Protein biosynthesis</keyword>
<organism evidence="12 13">
    <name type="scientific">Mariprofundus erugo</name>
    <dbReference type="NCBI Taxonomy" id="2528639"/>
    <lineage>
        <taxon>Bacteria</taxon>
        <taxon>Pseudomonadati</taxon>
        <taxon>Pseudomonadota</taxon>
        <taxon>Candidatius Mariprofundia</taxon>
        <taxon>Mariprofundales</taxon>
        <taxon>Mariprofundaceae</taxon>
        <taxon>Mariprofundus</taxon>
    </lineage>
</organism>
<evidence type="ECO:0000256" key="3">
    <source>
        <dbReference type="ARBA" id="ARBA00023015"/>
    </source>
</evidence>
<dbReference type="PIRSF" id="PIRSF006092">
    <property type="entry name" value="GreA_GreB"/>
    <property type="match status" value="1"/>
</dbReference>